<accession>A0A5C3MJC1</accession>
<protein>
    <recommendedName>
        <fullName evidence="3">DUF6533 domain-containing protein</fullName>
    </recommendedName>
</protein>
<feature type="transmembrane region" description="Helical" evidence="2">
    <location>
        <begin position="122"/>
        <end position="144"/>
    </location>
</feature>
<evidence type="ECO:0000256" key="1">
    <source>
        <dbReference type="SAM" id="MobiDB-lite"/>
    </source>
</evidence>
<feature type="transmembrane region" description="Helical" evidence="2">
    <location>
        <begin position="56"/>
        <end position="78"/>
    </location>
</feature>
<dbReference type="Proteomes" id="UP000308652">
    <property type="component" value="Unassembled WGS sequence"/>
</dbReference>
<organism evidence="4 5">
    <name type="scientific">Crucibulum laeve</name>
    <dbReference type="NCBI Taxonomy" id="68775"/>
    <lineage>
        <taxon>Eukaryota</taxon>
        <taxon>Fungi</taxon>
        <taxon>Dikarya</taxon>
        <taxon>Basidiomycota</taxon>
        <taxon>Agaricomycotina</taxon>
        <taxon>Agaricomycetes</taxon>
        <taxon>Agaricomycetidae</taxon>
        <taxon>Agaricales</taxon>
        <taxon>Agaricineae</taxon>
        <taxon>Nidulariaceae</taxon>
        <taxon>Crucibulum</taxon>
    </lineage>
</organism>
<feature type="domain" description="DUF6533" evidence="3">
    <location>
        <begin position="18"/>
        <end position="63"/>
    </location>
</feature>
<evidence type="ECO:0000256" key="2">
    <source>
        <dbReference type="SAM" id="Phobius"/>
    </source>
</evidence>
<keyword evidence="2" id="KW-0812">Transmembrane</keyword>
<feature type="compositionally biased region" description="Polar residues" evidence="1">
    <location>
        <begin position="294"/>
        <end position="309"/>
    </location>
</feature>
<evidence type="ECO:0000313" key="4">
    <source>
        <dbReference type="EMBL" id="TFK44765.1"/>
    </source>
</evidence>
<dbReference type="Pfam" id="PF20151">
    <property type="entry name" value="DUF6533"/>
    <property type="match status" value="1"/>
</dbReference>
<dbReference type="EMBL" id="ML213590">
    <property type="protein sequence ID" value="TFK44765.1"/>
    <property type="molecule type" value="Genomic_DNA"/>
</dbReference>
<proteinExistence type="predicted"/>
<dbReference type="STRING" id="68775.A0A5C3MJC1"/>
<name>A0A5C3MJC1_9AGAR</name>
<keyword evidence="2" id="KW-1133">Transmembrane helix</keyword>
<keyword evidence="5" id="KW-1185">Reference proteome</keyword>
<feature type="region of interest" description="Disordered" evidence="1">
    <location>
        <begin position="290"/>
        <end position="309"/>
    </location>
</feature>
<dbReference type="OrthoDB" id="3066463at2759"/>
<evidence type="ECO:0000313" key="5">
    <source>
        <dbReference type="Proteomes" id="UP000308652"/>
    </source>
</evidence>
<keyword evidence="2" id="KW-0472">Membrane</keyword>
<gene>
    <name evidence="4" type="ORF">BDQ12DRAFT_673537</name>
</gene>
<feature type="transmembrane region" description="Helical" evidence="2">
    <location>
        <begin position="164"/>
        <end position="184"/>
    </location>
</feature>
<evidence type="ECO:0000259" key="3">
    <source>
        <dbReference type="Pfam" id="PF20151"/>
    </source>
</evidence>
<dbReference type="InterPro" id="IPR045340">
    <property type="entry name" value="DUF6533"/>
</dbReference>
<sequence length="309" mass="35125">MGISIHDPTDQLNHDLIYSSGGSLCVLLWEWAITFESEVDIIWQMNRKSWLKWTFLFARYFPIPVQICNRALDIAILYDLPLKHAPLRVWYVFQVLVAGFSVFCLEIVLMSRVFALYNKNQWILITFACLVMLEVIAIIVGLALTLPDHDFDPIQMITRVPTSFAYFGIAAVVVQSVIIGFTIAKCVQSHLKSVPIVKFMIRDGTYVFILLCMFSMILVIYTLRNIAFSVTGYAWLLTMSSSACCRSIVNMQLVPQHPASTRDTSTEIQFTTIIYTDQIDRMTAEEFSAEVSHRSSSLPNTNSSPDMQC</sequence>
<reference evidence="4 5" key="1">
    <citation type="journal article" date="2019" name="Nat. Ecol. Evol.">
        <title>Megaphylogeny resolves global patterns of mushroom evolution.</title>
        <authorList>
            <person name="Varga T."/>
            <person name="Krizsan K."/>
            <person name="Foldi C."/>
            <person name="Dima B."/>
            <person name="Sanchez-Garcia M."/>
            <person name="Sanchez-Ramirez S."/>
            <person name="Szollosi G.J."/>
            <person name="Szarkandi J.G."/>
            <person name="Papp V."/>
            <person name="Albert L."/>
            <person name="Andreopoulos W."/>
            <person name="Angelini C."/>
            <person name="Antonin V."/>
            <person name="Barry K.W."/>
            <person name="Bougher N.L."/>
            <person name="Buchanan P."/>
            <person name="Buyck B."/>
            <person name="Bense V."/>
            <person name="Catcheside P."/>
            <person name="Chovatia M."/>
            <person name="Cooper J."/>
            <person name="Damon W."/>
            <person name="Desjardin D."/>
            <person name="Finy P."/>
            <person name="Geml J."/>
            <person name="Haridas S."/>
            <person name="Hughes K."/>
            <person name="Justo A."/>
            <person name="Karasinski D."/>
            <person name="Kautmanova I."/>
            <person name="Kiss B."/>
            <person name="Kocsube S."/>
            <person name="Kotiranta H."/>
            <person name="LaButti K.M."/>
            <person name="Lechner B.E."/>
            <person name="Liimatainen K."/>
            <person name="Lipzen A."/>
            <person name="Lukacs Z."/>
            <person name="Mihaltcheva S."/>
            <person name="Morgado L.N."/>
            <person name="Niskanen T."/>
            <person name="Noordeloos M.E."/>
            <person name="Ohm R.A."/>
            <person name="Ortiz-Santana B."/>
            <person name="Ovrebo C."/>
            <person name="Racz N."/>
            <person name="Riley R."/>
            <person name="Savchenko A."/>
            <person name="Shiryaev A."/>
            <person name="Soop K."/>
            <person name="Spirin V."/>
            <person name="Szebenyi C."/>
            <person name="Tomsovsky M."/>
            <person name="Tulloss R.E."/>
            <person name="Uehling J."/>
            <person name="Grigoriev I.V."/>
            <person name="Vagvolgyi C."/>
            <person name="Papp T."/>
            <person name="Martin F.M."/>
            <person name="Miettinen O."/>
            <person name="Hibbett D.S."/>
            <person name="Nagy L.G."/>
        </authorList>
    </citation>
    <scope>NUCLEOTIDE SEQUENCE [LARGE SCALE GENOMIC DNA]</scope>
    <source>
        <strain evidence="4 5">CBS 166.37</strain>
    </source>
</reference>
<dbReference type="AlphaFoldDB" id="A0A5C3MJC1"/>
<feature type="transmembrane region" description="Helical" evidence="2">
    <location>
        <begin position="205"/>
        <end position="224"/>
    </location>
</feature>
<feature type="transmembrane region" description="Helical" evidence="2">
    <location>
        <begin position="90"/>
        <end position="110"/>
    </location>
</feature>